<dbReference type="Gene3D" id="2.40.50.100">
    <property type="match status" value="1"/>
</dbReference>
<dbReference type="RefSeq" id="WP_097040630.1">
    <property type="nucleotide sequence ID" value="NZ_OBQF01000003.1"/>
</dbReference>
<keyword evidence="1" id="KW-0092">Biotin</keyword>
<dbReference type="CDD" id="cd06850">
    <property type="entry name" value="biotinyl_domain"/>
    <property type="match status" value="1"/>
</dbReference>
<evidence type="ECO:0000313" key="4">
    <source>
        <dbReference type="EMBL" id="SOC41933.1"/>
    </source>
</evidence>
<dbReference type="Proteomes" id="UP000219412">
    <property type="component" value="Unassembled WGS sequence"/>
</dbReference>
<dbReference type="SUPFAM" id="SSF51230">
    <property type="entry name" value="Single hybrid motif"/>
    <property type="match status" value="1"/>
</dbReference>
<dbReference type="InterPro" id="IPR000089">
    <property type="entry name" value="Biotin_lipoyl"/>
</dbReference>
<protein>
    <submittedName>
        <fullName evidence="4">Biotin carboxyl carrier protein</fullName>
    </submittedName>
</protein>
<dbReference type="Pfam" id="PF00364">
    <property type="entry name" value="Biotin_lipoyl"/>
    <property type="match status" value="1"/>
</dbReference>
<feature type="region of interest" description="Disordered" evidence="2">
    <location>
        <begin position="35"/>
        <end position="65"/>
    </location>
</feature>
<accession>A0A285UJJ1</accession>
<evidence type="ECO:0000256" key="1">
    <source>
        <dbReference type="ARBA" id="ARBA00023267"/>
    </source>
</evidence>
<dbReference type="EMBL" id="OBQF01000003">
    <property type="protein sequence ID" value="SOC41933.1"/>
    <property type="molecule type" value="Genomic_DNA"/>
</dbReference>
<dbReference type="PROSITE" id="PS50968">
    <property type="entry name" value="BIOTINYL_LIPOYL"/>
    <property type="match status" value="1"/>
</dbReference>
<reference evidence="5" key="1">
    <citation type="submission" date="2017-08" db="EMBL/GenBank/DDBJ databases">
        <authorList>
            <person name="Varghese N."/>
            <person name="Submissions S."/>
        </authorList>
    </citation>
    <scope>NUCLEOTIDE SEQUENCE [LARGE SCALE GENOMIC DNA]</scope>
    <source>
        <strain evidence="5">DSM 23173</strain>
    </source>
</reference>
<proteinExistence type="predicted"/>
<evidence type="ECO:0000259" key="3">
    <source>
        <dbReference type="PROSITE" id="PS50968"/>
    </source>
</evidence>
<evidence type="ECO:0000313" key="5">
    <source>
        <dbReference type="Proteomes" id="UP000219412"/>
    </source>
</evidence>
<dbReference type="InterPro" id="IPR050709">
    <property type="entry name" value="Biotin_Carboxyl_Carrier/Decarb"/>
</dbReference>
<dbReference type="AlphaFoldDB" id="A0A285UJJ1"/>
<feature type="domain" description="Lipoyl-binding" evidence="3">
    <location>
        <begin position="63"/>
        <end position="140"/>
    </location>
</feature>
<dbReference type="InterPro" id="IPR011053">
    <property type="entry name" value="Single_hybrid_motif"/>
</dbReference>
<dbReference type="PANTHER" id="PTHR45266:SF3">
    <property type="entry name" value="OXALOACETATE DECARBOXYLASE ALPHA CHAIN"/>
    <property type="match status" value="1"/>
</dbReference>
<name>A0A285UJJ1_9STAP</name>
<gene>
    <name evidence="4" type="ORF">SAMN05878391_1463</name>
</gene>
<organism evidence="4 5">
    <name type="scientific">Salinicoccus kekensis</name>
    <dbReference type="NCBI Taxonomy" id="714307"/>
    <lineage>
        <taxon>Bacteria</taxon>
        <taxon>Bacillati</taxon>
        <taxon>Bacillota</taxon>
        <taxon>Bacilli</taxon>
        <taxon>Bacillales</taxon>
        <taxon>Staphylococcaceae</taxon>
        <taxon>Salinicoccus</taxon>
    </lineage>
</organism>
<evidence type="ECO:0000256" key="2">
    <source>
        <dbReference type="SAM" id="MobiDB-lite"/>
    </source>
</evidence>
<dbReference type="PANTHER" id="PTHR45266">
    <property type="entry name" value="OXALOACETATE DECARBOXYLASE ALPHA CHAIN"/>
    <property type="match status" value="1"/>
</dbReference>
<dbReference type="OrthoDB" id="9811735at2"/>
<keyword evidence="5" id="KW-1185">Reference proteome</keyword>
<sequence length="144" mass="15566">MDIDKIKELVKLFKEEELTKLKVEEGDVKIHIEKSEVIQSGAPPAAGREDGGAAEEASSASGLTEIKAPQVGTFYLQKEEGSDENFVNAGDSVEAGDQIGIIEAMKVFNDVTTDHSGVIEEILVENGDAVEFDQVLMTLRKEGE</sequence>